<dbReference type="PIRSF" id="PIRSF006221">
    <property type="entry name" value="Ketosamine-3-kinase"/>
    <property type="match status" value="1"/>
</dbReference>
<protein>
    <recommendedName>
        <fullName evidence="1">protein-ribulosamine 3-kinase</fullName>
        <ecNumber evidence="1">2.7.1.172</ecNumber>
    </recommendedName>
</protein>
<evidence type="ECO:0000313" key="5">
    <source>
        <dbReference type="Proteomes" id="UP000076842"/>
    </source>
</evidence>
<dbReference type="InParanoid" id="A0A165FY39"/>
<evidence type="ECO:0000313" key="4">
    <source>
        <dbReference type="EMBL" id="KZT57356.1"/>
    </source>
</evidence>
<sequence length="300" mass="33071">MRINPTILAQLQALEPNATFSGSGSRVSSSSGNSYFCKVGSAFETEQYAGEALALELMHAAAPGLAPQLYAAGTSSGAPYFISQYLDMGPSLSDDAARKLATRLATELHAFKDPQRRGFGFERTTHCGVTRVERGWWGTWEECYSGMMRQLLDGLARKGSGEVVKVGNQVVQRVIPALLRDLEVEPVLLHGDLWTGNAGVSRSTGEPVIFDPASFYGHNEFELAIARMFGGFPQAFFDTYRAHYPPAEPKTEFQQRAELYETYHYLNHALIFGGGYAGQAVSRMKRLLRYVDKDDDDSSD</sequence>
<evidence type="ECO:0000256" key="2">
    <source>
        <dbReference type="ARBA" id="ARBA00048655"/>
    </source>
</evidence>
<dbReference type="AlphaFoldDB" id="A0A165FY39"/>
<dbReference type="GO" id="GO:0102193">
    <property type="term" value="F:protein-ribulosamine 3-kinase activity"/>
    <property type="evidence" value="ECO:0007669"/>
    <property type="project" value="UniProtKB-EC"/>
</dbReference>
<dbReference type="OrthoDB" id="5772781at2759"/>
<accession>A0A165FY39</accession>
<dbReference type="STRING" id="1353952.A0A165FY39"/>
<name>A0A165FY39_9BASI</name>
<dbReference type="PANTHER" id="PTHR12149:SF8">
    <property type="entry name" value="PROTEIN-RIBULOSAMINE 3-KINASE"/>
    <property type="match status" value="1"/>
</dbReference>
<dbReference type="Proteomes" id="UP000076842">
    <property type="component" value="Unassembled WGS sequence"/>
</dbReference>
<keyword evidence="5" id="KW-1185">Reference proteome</keyword>
<evidence type="ECO:0000256" key="3">
    <source>
        <dbReference type="PIRNR" id="PIRNR006221"/>
    </source>
</evidence>
<organism evidence="4 5">
    <name type="scientific">Calocera cornea HHB12733</name>
    <dbReference type="NCBI Taxonomy" id="1353952"/>
    <lineage>
        <taxon>Eukaryota</taxon>
        <taxon>Fungi</taxon>
        <taxon>Dikarya</taxon>
        <taxon>Basidiomycota</taxon>
        <taxon>Agaricomycotina</taxon>
        <taxon>Dacrymycetes</taxon>
        <taxon>Dacrymycetales</taxon>
        <taxon>Dacrymycetaceae</taxon>
        <taxon>Calocera</taxon>
    </lineage>
</organism>
<gene>
    <name evidence="4" type="ORF">CALCODRAFT_282438</name>
</gene>
<dbReference type="GO" id="GO:0016301">
    <property type="term" value="F:kinase activity"/>
    <property type="evidence" value="ECO:0007669"/>
    <property type="project" value="UniProtKB-UniRule"/>
</dbReference>
<dbReference type="EC" id="2.7.1.172" evidence="1"/>
<dbReference type="InterPro" id="IPR016477">
    <property type="entry name" value="Fructo-/Ketosamine-3-kinase"/>
</dbReference>
<dbReference type="InterPro" id="IPR011009">
    <property type="entry name" value="Kinase-like_dom_sf"/>
</dbReference>
<dbReference type="PANTHER" id="PTHR12149">
    <property type="entry name" value="FRUCTOSAMINE 3 KINASE-RELATED PROTEIN"/>
    <property type="match status" value="1"/>
</dbReference>
<keyword evidence="3" id="KW-0808">Transferase</keyword>
<keyword evidence="3 4" id="KW-0418">Kinase</keyword>
<dbReference type="Pfam" id="PF03881">
    <property type="entry name" value="Fructosamin_kin"/>
    <property type="match status" value="1"/>
</dbReference>
<dbReference type="EMBL" id="KV423964">
    <property type="protein sequence ID" value="KZT57356.1"/>
    <property type="molecule type" value="Genomic_DNA"/>
</dbReference>
<evidence type="ECO:0000256" key="1">
    <source>
        <dbReference type="ARBA" id="ARBA00011961"/>
    </source>
</evidence>
<dbReference type="SUPFAM" id="SSF56112">
    <property type="entry name" value="Protein kinase-like (PK-like)"/>
    <property type="match status" value="1"/>
</dbReference>
<comment type="catalytic activity">
    <reaction evidence="2">
        <text>N(6)-D-ribulosyl-L-lysyl-[protein] + ATP = N(6)-(3-O-phospho-D-ribulosyl)-L-lysyl-[protein] + ADP + H(+)</text>
        <dbReference type="Rhea" id="RHEA:48432"/>
        <dbReference type="Rhea" id="RHEA-COMP:12103"/>
        <dbReference type="Rhea" id="RHEA-COMP:12104"/>
        <dbReference type="ChEBI" id="CHEBI:15378"/>
        <dbReference type="ChEBI" id="CHEBI:30616"/>
        <dbReference type="ChEBI" id="CHEBI:90418"/>
        <dbReference type="ChEBI" id="CHEBI:90420"/>
        <dbReference type="ChEBI" id="CHEBI:456216"/>
        <dbReference type="EC" id="2.7.1.172"/>
    </reaction>
    <physiologicalReaction direction="left-to-right" evidence="2">
        <dbReference type="Rhea" id="RHEA:48433"/>
    </physiologicalReaction>
</comment>
<proteinExistence type="inferred from homology"/>
<comment type="similarity">
    <text evidence="3">Belongs to the fructosamine kinase family.</text>
</comment>
<reference evidence="4 5" key="1">
    <citation type="journal article" date="2016" name="Mol. Biol. Evol.">
        <title>Comparative Genomics of Early-Diverging Mushroom-Forming Fungi Provides Insights into the Origins of Lignocellulose Decay Capabilities.</title>
        <authorList>
            <person name="Nagy L.G."/>
            <person name="Riley R."/>
            <person name="Tritt A."/>
            <person name="Adam C."/>
            <person name="Daum C."/>
            <person name="Floudas D."/>
            <person name="Sun H."/>
            <person name="Yadav J.S."/>
            <person name="Pangilinan J."/>
            <person name="Larsson K.H."/>
            <person name="Matsuura K."/>
            <person name="Barry K."/>
            <person name="Labutti K."/>
            <person name="Kuo R."/>
            <person name="Ohm R.A."/>
            <person name="Bhattacharya S.S."/>
            <person name="Shirouzu T."/>
            <person name="Yoshinaga Y."/>
            <person name="Martin F.M."/>
            <person name="Grigoriev I.V."/>
            <person name="Hibbett D.S."/>
        </authorList>
    </citation>
    <scope>NUCLEOTIDE SEQUENCE [LARGE SCALE GENOMIC DNA]</scope>
    <source>
        <strain evidence="4 5">HHB12733</strain>
    </source>
</reference>
<dbReference type="Gene3D" id="3.90.1200.10">
    <property type="match status" value="1"/>
</dbReference>